<gene>
    <name evidence="3" type="ORF">METUNv1_03886</name>
</gene>
<dbReference type="RefSeq" id="WP_008064611.1">
    <property type="nucleotide sequence ID" value="NZ_AFHG01000059.1"/>
</dbReference>
<comment type="caution">
    <text evidence="3">The sequence shown here is derived from an EMBL/GenBank/DDBJ whole genome shotgun (WGS) entry which is preliminary data.</text>
</comment>
<organism evidence="3 4">
    <name type="scientific">Methyloversatilis universalis (strain ATCC BAA-1314 / DSM 25237 / JCM 13912 / CCUG 52030 / FAM5)</name>
    <dbReference type="NCBI Taxonomy" id="1000565"/>
    <lineage>
        <taxon>Bacteria</taxon>
        <taxon>Pseudomonadati</taxon>
        <taxon>Pseudomonadota</taxon>
        <taxon>Betaproteobacteria</taxon>
        <taxon>Nitrosomonadales</taxon>
        <taxon>Sterolibacteriaceae</taxon>
        <taxon>Methyloversatilis</taxon>
    </lineage>
</organism>
<keyword evidence="1" id="KW-0732">Signal</keyword>
<proteinExistence type="predicted"/>
<feature type="signal peptide" evidence="1">
    <location>
        <begin position="1"/>
        <end position="23"/>
    </location>
</feature>
<dbReference type="SMART" id="SM00062">
    <property type="entry name" value="PBPb"/>
    <property type="match status" value="1"/>
</dbReference>
<dbReference type="SUPFAM" id="SSF53850">
    <property type="entry name" value="Periplasmic binding protein-like II"/>
    <property type="match status" value="1"/>
</dbReference>
<dbReference type="EMBL" id="AFHG01000059">
    <property type="protein sequence ID" value="EGK69920.1"/>
    <property type="molecule type" value="Genomic_DNA"/>
</dbReference>
<dbReference type="AlphaFoldDB" id="F5RHT8"/>
<dbReference type="OrthoDB" id="176845at2"/>
<dbReference type="eggNOG" id="COG0834">
    <property type="taxonomic scope" value="Bacteria"/>
</dbReference>
<dbReference type="InterPro" id="IPR001638">
    <property type="entry name" value="Solute-binding_3/MltF_N"/>
</dbReference>
<feature type="domain" description="Solute-binding protein family 3/N-terminal" evidence="2">
    <location>
        <begin position="33"/>
        <end position="274"/>
    </location>
</feature>
<feature type="chain" id="PRO_5003331079" evidence="1">
    <location>
        <begin position="24"/>
        <end position="291"/>
    </location>
</feature>
<dbReference type="NCBIfam" id="TIGR03871">
    <property type="entry name" value="ABC_peri_MoxJ_2"/>
    <property type="match status" value="1"/>
</dbReference>
<evidence type="ECO:0000259" key="2">
    <source>
        <dbReference type="SMART" id="SM00062"/>
    </source>
</evidence>
<dbReference type="Proteomes" id="UP000005019">
    <property type="component" value="Unassembled WGS sequence"/>
</dbReference>
<sequence>MKLRLSAAVLGLAATFGLPSAYAQESVTGDDKVLRVCADPNNLPLSNEKGEGYENKIAELLAKDLGYKLEYAFFPHRMGFVRMTLKAKHPEIPGKFRCDLIVGVPVGFDLGATIKPYYRSTYAMVFRQGRGFDSVKTPDDLLKLPPEKLSKVRFGVFQQTPPVDWLLRNKLFDQAISYQRQSGDPGAYPGEIVEKDLVSDKLDIAMAWGPIAGYFSKNSGAKDLVTVAFPPENDIKFDYAITMAVRFGEKDWKNKIEETVQRNLPAIQGILKSYGVPLVDESQASHTAADR</sequence>
<evidence type="ECO:0000313" key="4">
    <source>
        <dbReference type="Proteomes" id="UP000005019"/>
    </source>
</evidence>
<dbReference type="STRING" id="1000565.METUNv1_03886"/>
<evidence type="ECO:0000313" key="3">
    <source>
        <dbReference type="EMBL" id="EGK69920.1"/>
    </source>
</evidence>
<protein>
    <submittedName>
        <fullName evidence="3">Extracellular solute-binding protein family 3, xoxJ</fullName>
    </submittedName>
</protein>
<evidence type="ECO:0000256" key="1">
    <source>
        <dbReference type="SAM" id="SignalP"/>
    </source>
</evidence>
<keyword evidence="4" id="KW-1185">Reference proteome</keyword>
<name>F5RHT8_METUF</name>
<dbReference type="Gene3D" id="3.40.190.10">
    <property type="entry name" value="Periplasmic binding protein-like II"/>
    <property type="match status" value="2"/>
</dbReference>
<dbReference type="InterPro" id="IPR022448">
    <property type="entry name" value="Quinoprotein_dehydrogenase"/>
</dbReference>
<reference evidence="3 4" key="1">
    <citation type="journal article" date="2011" name="J. Bacteriol.">
        <title>Genome sequence of Methyloversatilis universalis FAM5T, a methylotrophic representative of the order Rhodocyclales.</title>
        <authorList>
            <person name="Kittichotirat W."/>
            <person name="Good N.M."/>
            <person name="Hall R."/>
            <person name="Bringel F."/>
            <person name="Lajus A."/>
            <person name="Medigue C."/>
            <person name="Smalley N.E."/>
            <person name="Beck D."/>
            <person name="Bumgarner R."/>
            <person name="Vuilleumier S."/>
            <person name="Kalyuzhnaya M.G."/>
        </authorList>
    </citation>
    <scope>NUCLEOTIDE SEQUENCE [LARGE SCALE GENOMIC DNA]</scope>
    <source>
        <strain evidence="4">ATCC BAA-1314 / JCM 13912 / FAM5</strain>
    </source>
</reference>
<accession>F5RHT8</accession>